<dbReference type="SUPFAM" id="SSF51206">
    <property type="entry name" value="cAMP-binding domain-like"/>
    <property type="match status" value="1"/>
</dbReference>
<dbReference type="PANTHER" id="PTHR24567">
    <property type="entry name" value="CRP FAMILY TRANSCRIPTIONAL REGULATORY PROTEIN"/>
    <property type="match status" value="1"/>
</dbReference>
<comment type="caution">
    <text evidence="7">The sequence shown here is derived from an EMBL/GenBank/DDBJ whole genome shotgun (WGS) entry which is preliminary data.</text>
</comment>
<evidence type="ECO:0000256" key="3">
    <source>
        <dbReference type="ARBA" id="ARBA00023159"/>
    </source>
</evidence>
<evidence type="ECO:0000313" key="7">
    <source>
        <dbReference type="EMBL" id="RBP85408.1"/>
    </source>
</evidence>
<sequence length="233" mass="26767">MNKLWYLSQISIFEEMSREEIREIDQLDTIHHFNWITKNTLVQTPESALEGLYFVKEGKLRLYKLNDSGKQFTLGILTRGNIFGELNSFSFGTRRVYIETMESSLLCTMSEPQFERLMINRPQLALKFLKALSDRLKEREDQLEQLALHGLRKRVLHLLSKLSDKFGVIQDGYALIDLPLSHQEIANMLGASREAVSGVMSELAKKGVVKVSRLSVQLDVTILEENIPRNSTH</sequence>
<dbReference type="InterPro" id="IPR000595">
    <property type="entry name" value="cNMP-bd_dom"/>
</dbReference>
<dbReference type="InterPro" id="IPR018490">
    <property type="entry name" value="cNMP-bd_dom_sf"/>
</dbReference>
<dbReference type="InterPro" id="IPR012318">
    <property type="entry name" value="HTH_CRP"/>
</dbReference>
<evidence type="ECO:0000313" key="8">
    <source>
        <dbReference type="Proteomes" id="UP000252731"/>
    </source>
</evidence>
<dbReference type="PROSITE" id="PS50042">
    <property type="entry name" value="CNMP_BINDING_3"/>
    <property type="match status" value="1"/>
</dbReference>
<keyword evidence="4" id="KW-0804">Transcription</keyword>
<dbReference type="GO" id="GO:0003700">
    <property type="term" value="F:DNA-binding transcription factor activity"/>
    <property type="evidence" value="ECO:0007669"/>
    <property type="project" value="TreeGrafter"/>
</dbReference>
<proteinExistence type="predicted"/>
<dbReference type="Proteomes" id="UP000252731">
    <property type="component" value="Unassembled WGS sequence"/>
</dbReference>
<dbReference type="PANTHER" id="PTHR24567:SF26">
    <property type="entry name" value="REGULATORY PROTEIN YEIL"/>
    <property type="match status" value="1"/>
</dbReference>
<keyword evidence="2" id="KW-0238">DNA-binding</keyword>
<evidence type="ECO:0000259" key="6">
    <source>
        <dbReference type="PROSITE" id="PS51063"/>
    </source>
</evidence>
<keyword evidence="1" id="KW-0805">Transcription regulation</keyword>
<dbReference type="Gene3D" id="2.60.120.10">
    <property type="entry name" value="Jelly Rolls"/>
    <property type="match status" value="1"/>
</dbReference>
<keyword evidence="8" id="KW-1185">Reference proteome</keyword>
<dbReference type="SMART" id="SM00100">
    <property type="entry name" value="cNMP"/>
    <property type="match status" value="1"/>
</dbReference>
<dbReference type="AlphaFoldDB" id="A0A366JHV2"/>
<dbReference type="GO" id="GO:0003677">
    <property type="term" value="F:DNA binding"/>
    <property type="evidence" value="ECO:0007669"/>
    <property type="project" value="UniProtKB-KW"/>
</dbReference>
<dbReference type="InterPro" id="IPR050397">
    <property type="entry name" value="Env_Response_Regulators"/>
</dbReference>
<gene>
    <name evidence="7" type="ORF">DFO70_1434</name>
</gene>
<dbReference type="Pfam" id="PF13545">
    <property type="entry name" value="HTH_Crp_2"/>
    <property type="match status" value="1"/>
</dbReference>
<protein>
    <submittedName>
        <fullName evidence="7">CRP/FNR family transcriptional regulator</fullName>
    </submittedName>
</protein>
<dbReference type="Pfam" id="PF00027">
    <property type="entry name" value="cNMP_binding"/>
    <property type="match status" value="1"/>
</dbReference>
<name>A0A366JHV2_CYTFI</name>
<dbReference type="SMART" id="SM00419">
    <property type="entry name" value="HTH_CRP"/>
    <property type="match status" value="1"/>
</dbReference>
<keyword evidence="3" id="KW-0010">Activator</keyword>
<accession>A0A366JHV2</accession>
<organism evidence="7 8">
    <name type="scientific">Cytobacillus firmus</name>
    <name type="common">Bacillus firmus</name>
    <dbReference type="NCBI Taxonomy" id="1399"/>
    <lineage>
        <taxon>Bacteria</taxon>
        <taxon>Bacillati</taxon>
        <taxon>Bacillota</taxon>
        <taxon>Bacilli</taxon>
        <taxon>Bacillales</taxon>
        <taxon>Bacillaceae</taxon>
        <taxon>Cytobacillus</taxon>
    </lineage>
</organism>
<dbReference type="GO" id="GO:0005829">
    <property type="term" value="C:cytosol"/>
    <property type="evidence" value="ECO:0007669"/>
    <property type="project" value="TreeGrafter"/>
</dbReference>
<reference evidence="7 8" key="1">
    <citation type="submission" date="2018-06" db="EMBL/GenBank/DDBJ databases">
        <title>Freshwater and sediment microbial communities from various areas in North America, analyzing microbe dynamics in response to fracking.</title>
        <authorList>
            <person name="Lamendella R."/>
        </authorList>
    </citation>
    <scope>NUCLEOTIDE SEQUENCE [LARGE SCALE GENOMIC DNA]</scope>
    <source>
        <strain evidence="7 8">14_TX</strain>
    </source>
</reference>
<evidence type="ECO:0000256" key="4">
    <source>
        <dbReference type="ARBA" id="ARBA00023163"/>
    </source>
</evidence>
<dbReference type="PRINTS" id="PR00034">
    <property type="entry name" value="HTHCRP"/>
</dbReference>
<evidence type="ECO:0000256" key="1">
    <source>
        <dbReference type="ARBA" id="ARBA00023015"/>
    </source>
</evidence>
<dbReference type="InterPro" id="IPR036390">
    <property type="entry name" value="WH_DNA-bd_sf"/>
</dbReference>
<dbReference type="EMBL" id="QNSF01000043">
    <property type="protein sequence ID" value="RBP85408.1"/>
    <property type="molecule type" value="Genomic_DNA"/>
</dbReference>
<dbReference type="SUPFAM" id="SSF46785">
    <property type="entry name" value="Winged helix' DNA-binding domain"/>
    <property type="match status" value="1"/>
</dbReference>
<dbReference type="RefSeq" id="WP_243856299.1">
    <property type="nucleotide sequence ID" value="NZ_QNSF01000043.1"/>
</dbReference>
<dbReference type="Gene3D" id="1.10.10.10">
    <property type="entry name" value="Winged helix-like DNA-binding domain superfamily/Winged helix DNA-binding domain"/>
    <property type="match status" value="1"/>
</dbReference>
<dbReference type="InterPro" id="IPR036388">
    <property type="entry name" value="WH-like_DNA-bd_sf"/>
</dbReference>
<dbReference type="CDD" id="cd00038">
    <property type="entry name" value="CAP_ED"/>
    <property type="match status" value="1"/>
</dbReference>
<dbReference type="InterPro" id="IPR014710">
    <property type="entry name" value="RmlC-like_jellyroll"/>
</dbReference>
<evidence type="ECO:0000256" key="2">
    <source>
        <dbReference type="ARBA" id="ARBA00023125"/>
    </source>
</evidence>
<evidence type="ECO:0000259" key="5">
    <source>
        <dbReference type="PROSITE" id="PS50042"/>
    </source>
</evidence>
<dbReference type="PROSITE" id="PS51063">
    <property type="entry name" value="HTH_CRP_2"/>
    <property type="match status" value="1"/>
</dbReference>
<feature type="domain" description="HTH crp-type" evidence="6">
    <location>
        <begin position="149"/>
        <end position="222"/>
    </location>
</feature>
<feature type="domain" description="Cyclic nucleotide-binding" evidence="5">
    <location>
        <begin position="12"/>
        <end position="135"/>
    </location>
</feature>